<reference evidence="2" key="1">
    <citation type="submission" date="2013-03" db="EMBL/GenBank/DDBJ databases">
        <authorList>
            <person name="Aslett M."/>
        </authorList>
    </citation>
    <scope>NUCLEOTIDE SEQUENCE [LARGE SCALE GENOMIC DNA]</scope>
    <source>
        <strain evidence="2">ISE/inbred ISE</strain>
    </source>
</reference>
<accession>W6NUX4</accession>
<feature type="chain" id="PRO_5004879262" evidence="1">
    <location>
        <begin position="25"/>
        <end position="201"/>
    </location>
</feature>
<dbReference type="EMBL" id="CAVP010059418">
    <property type="protein sequence ID" value="CDL95797.1"/>
    <property type="molecule type" value="Genomic_DNA"/>
</dbReference>
<proteinExistence type="predicted"/>
<dbReference type="AlphaFoldDB" id="W6NUX4"/>
<evidence type="ECO:0000256" key="1">
    <source>
        <dbReference type="SAM" id="SignalP"/>
    </source>
</evidence>
<name>W6NUX4_HAECO</name>
<dbReference type="PANTHER" id="PTHR37959:SF1">
    <property type="entry name" value="SECRETED PROTEIN"/>
    <property type="match status" value="1"/>
</dbReference>
<organism evidence="2">
    <name type="scientific">Haemonchus contortus</name>
    <name type="common">Barber pole worm</name>
    <dbReference type="NCBI Taxonomy" id="6289"/>
    <lineage>
        <taxon>Eukaryota</taxon>
        <taxon>Metazoa</taxon>
        <taxon>Ecdysozoa</taxon>
        <taxon>Nematoda</taxon>
        <taxon>Chromadorea</taxon>
        <taxon>Rhabditida</taxon>
        <taxon>Rhabditina</taxon>
        <taxon>Rhabditomorpha</taxon>
        <taxon>Strongyloidea</taxon>
        <taxon>Trichostrongylidae</taxon>
        <taxon>Haemonchus</taxon>
    </lineage>
</organism>
<keyword evidence="1" id="KW-0732">Signal</keyword>
<evidence type="ECO:0000313" key="2">
    <source>
        <dbReference type="EMBL" id="CDL95797.1"/>
    </source>
</evidence>
<protein>
    <submittedName>
        <fullName evidence="2">Uncharacterized protein</fullName>
    </submittedName>
</protein>
<gene>
    <name evidence="2" type="ORF">HCOI_01608400</name>
</gene>
<reference evidence="2" key="2">
    <citation type="submission" date="2013-05" db="EMBL/GenBank/DDBJ databases">
        <title>The genome and transcriptome of Haemonchus contortus: a key model parasite for drug and vaccine discovery.</title>
        <authorList>
            <person name="Laing R."/>
            <person name="Kikuchi T."/>
            <person name="Martinelli A."/>
            <person name="Tsai I.J."/>
            <person name="Beech R.N."/>
            <person name="Redman E."/>
            <person name="Holroyd N."/>
            <person name="Bartley D.J."/>
            <person name="Beasley H."/>
            <person name="Britton C."/>
            <person name="Curran D."/>
            <person name="Devaney E."/>
            <person name="Gilabert A."/>
            <person name="Jackson F."/>
            <person name="Hunt M."/>
            <person name="Johnston S."/>
            <person name="Kryukov I."/>
            <person name="Li K."/>
            <person name="Morrison A.A."/>
            <person name="Reid A.J."/>
            <person name="Sargison N."/>
            <person name="Saunders G."/>
            <person name="Wasmuth J.D."/>
            <person name="Wolstenholme A."/>
            <person name="Berriman M."/>
            <person name="Gilleard J.S."/>
            <person name="Cotton J.A."/>
        </authorList>
    </citation>
    <scope>NUCLEOTIDE SEQUENCE [LARGE SCALE GENOMIC DNA]</scope>
    <source>
        <strain evidence="2">ISE/inbred ISE</strain>
    </source>
</reference>
<feature type="signal peptide" evidence="1">
    <location>
        <begin position="1"/>
        <end position="24"/>
    </location>
</feature>
<sequence>MTISWTVAAVFLLLAIVPQHPVTPFFIVRRLSSDSPSYHDNPAISPLNLMNMALIERLEKSDDVKDVQEVESTSYSFTKLLEFLCRAAVPVEWSPVTCSSNHDMLRVLVLCVLLAVAFEQVSGQNQLPCGFTCTRKAQFLVNIDGSLTTTTCTANGADPRVRCDGCCQSRALAAGLTTIAATGFPSTNGVDCICCTNNPCR</sequence>
<comment type="caution">
    <text evidence="2">The sequence shown here is derived from an EMBL/GenBank/DDBJ whole genome shotgun (WGS) entry which is preliminary data.</text>
</comment>
<dbReference type="PANTHER" id="PTHR37959">
    <property type="entry name" value="PROTEIN CBG15758"/>
    <property type="match status" value="1"/>
</dbReference>